<dbReference type="Proteomes" id="UP000718451">
    <property type="component" value="Unassembled WGS sequence"/>
</dbReference>
<dbReference type="Gene3D" id="3.40.50.2000">
    <property type="entry name" value="Glycogen Phosphorylase B"/>
    <property type="match status" value="1"/>
</dbReference>
<keyword evidence="1" id="KW-0808">Transferase</keyword>
<keyword evidence="4" id="KW-1185">Reference proteome</keyword>
<evidence type="ECO:0000259" key="2">
    <source>
        <dbReference type="Pfam" id="PF00534"/>
    </source>
</evidence>
<organism evidence="3 4">
    <name type="scientific">Croceivirga thetidis</name>
    <dbReference type="NCBI Taxonomy" id="2721623"/>
    <lineage>
        <taxon>Bacteria</taxon>
        <taxon>Pseudomonadati</taxon>
        <taxon>Bacteroidota</taxon>
        <taxon>Flavobacteriia</taxon>
        <taxon>Flavobacteriales</taxon>
        <taxon>Flavobacteriaceae</taxon>
        <taxon>Croceivirga</taxon>
    </lineage>
</organism>
<evidence type="ECO:0000313" key="4">
    <source>
        <dbReference type="Proteomes" id="UP000718451"/>
    </source>
</evidence>
<dbReference type="EMBL" id="JAAWWL010000002">
    <property type="protein sequence ID" value="NKI32045.1"/>
    <property type="molecule type" value="Genomic_DNA"/>
</dbReference>
<evidence type="ECO:0000313" key="3">
    <source>
        <dbReference type="EMBL" id="NKI32045.1"/>
    </source>
</evidence>
<dbReference type="SUPFAM" id="SSF53756">
    <property type="entry name" value="UDP-Glycosyltransferase/glycogen phosphorylase"/>
    <property type="match status" value="1"/>
</dbReference>
<comment type="caution">
    <text evidence="3">The sequence shown here is derived from an EMBL/GenBank/DDBJ whole genome shotgun (WGS) entry which is preliminary data.</text>
</comment>
<proteinExistence type="predicted"/>
<sequence>MSSKKKILVVAKDQFGYSTTLFKHCQYLQNKFDVCYLGWDYQRPEIKMTGIEIKHVSRLGNKVRRTLRLINAIKAELSKCHLAFGTYFLGISLLKILISGKRYILYIDTLHVEHGGLKKLVSDSILRFELFFFSEVMVISRGVAQRIGFKNYQILPLGGESFKINFEKQDEKLSLLYVGTLGRRKIMECVQGYHKFLSSKKDEHKYIFRIVGDSDTGEQEEIDAYIQQNNLGNNIKMYGYVPQHELYTIYDKSNLGISFIPLFEEYDKQPPTKTYEYLVSGLPIIATATTANKEIVTKKDGLLINDSSEDFCTALEKMCGTIDSYNSNDIQKRNERYKWKYVVERNLIPVLTDTKKELA</sequence>
<dbReference type="PANTHER" id="PTHR46401">
    <property type="entry name" value="GLYCOSYLTRANSFERASE WBBK-RELATED"/>
    <property type="match status" value="1"/>
</dbReference>
<dbReference type="InterPro" id="IPR001296">
    <property type="entry name" value="Glyco_trans_1"/>
</dbReference>
<dbReference type="RefSeq" id="WP_168552270.1">
    <property type="nucleotide sequence ID" value="NZ_JAAWWL010000002.1"/>
</dbReference>
<dbReference type="Pfam" id="PF00534">
    <property type="entry name" value="Glycos_transf_1"/>
    <property type="match status" value="1"/>
</dbReference>
<gene>
    <name evidence="3" type="ORF">HCU67_08840</name>
</gene>
<evidence type="ECO:0000256" key="1">
    <source>
        <dbReference type="ARBA" id="ARBA00022679"/>
    </source>
</evidence>
<reference evidence="3 4" key="1">
    <citation type="submission" date="2020-04" db="EMBL/GenBank/DDBJ databases">
        <authorList>
            <person name="Yoon J."/>
        </authorList>
    </citation>
    <scope>NUCLEOTIDE SEQUENCE [LARGE SCALE GENOMIC DNA]</scope>
    <source>
        <strain evidence="3 4">DJ-13</strain>
    </source>
</reference>
<protein>
    <submittedName>
        <fullName evidence="3">Glycosyltransferase family 4 protein</fullName>
    </submittedName>
</protein>
<accession>A0ABX1GQ61</accession>
<dbReference type="PANTHER" id="PTHR46401:SF2">
    <property type="entry name" value="GLYCOSYLTRANSFERASE WBBK-RELATED"/>
    <property type="match status" value="1"/>
</dbReference>
<name>A0ABX1GQ61_9FLAO</name>
<feature type="domain" description="Glycosyl transferase family 1" evidence="2">
    <location>
        <begin position="166"/>
        <end position="315"/>
    </location>
</feature>